<gene>
    <name evidence="2" type="ORF">M0R45_020002</name>
</gene>
<reference evidence="2 3" key="1">
    <citation type="journal article" date="2023" name="G3 (Bethesda)">
        <title>A chromosome-length genome assembly and annotation of blackberry (Rubus argutus, cv. 'Hillquist').</title>
        <authorList>
            <person name="Bruna T."/>
            <person name="Aryal R."/>
            <person name="Dudchenko O."/>
            <person name="Sargent D.J."/>
            <person name="Mead D."/>
            <person name="Buti M."/>
            <person name="Cavallini A."/>
            <person name="Hytonen T."/>
            <person name="Andres J."/>
            <person name="Pham M."/>
            <person name="Weisz D."/>
            <person name="Mascagni F."/>
            <person name="Usai G."/>
            <person name="Natali L."/>
            <person name="Bassil N."/>
            <person name="Fernandez G.E."/>
            <person name="Lomsadze A."/>
            <person name="Armour M."/>
            <person name="Olukolu B."/>
            <person name="Poorten T."/>
            <person name="Britton C."/>
            <person name="Davik J."/>
            <person name="Ashrafi H."/>
            <person name="Aiden E.L."/>
            <person name="Borodovsky M."/>
            <person name="Worthington M."/>
        </authorList>
    </citation>
    <scope>NUCLEOTIDE SEQUENCE [LARGE SCALE GENOMIC DNA]</scope>
    <source>
        <strain evidence="2">PI 553951</strain>
    </source>
</reference>
<accession>A0AAW1X8G1</accession>
<feature type="region of interest" description="Disordered" evidence="1">
    <location>
        <begin position="37"/>
        <end position="70"/>
    </location>
</feature>
<dbReference type="Proteomes" id="UP001457282">
    <property type="component" value="Unassembled WGS sequence"/>
</dbReference>
<comment type="caution">
    <text evidence="2">The sequence shown here is derived from an EMBL/GenBank/DDBJ whole genome shotgun (WGS) entry which is preliminary data.</text>
</comment>
<evidence type="ECO:0000313" key="3">
    <source>
        <dbReference type="Proteomes" id="UP001457282"/>
    </source>
</evidence>
<evidence type="ECO:0000256" key="1">
    <source>
        <dbReference type="SAM" id="MobiDB-lite"/>
    </source>
</evidence>
<name>A0AAW1X8G1_RUBAR</name>
<feature type="compositionally biased region" description="Polar residues" evidence="1">
    <location>
        <begin position="37"/>
        <end position="50"/>
    </location>
</feature>
<dbReference type="AlphaFoldDB" id="A0AAW1X8G1"/>
<organism evidence="2 3">
    <name type="scientific">Rubus argutus</name>
    <name type="common">Southern blackberry</name>
    <dbReference type="NCBI Taxonomy" id="59490"/>
    <lineage>
        <taxon>Eukaryota</taxon>
        <taxon>Viridiplantae</taxon>
        <taxon>Streptophyta</taxon>
        <taxon>Embryophyta</taxon>
        <taxon>Tracheophyta</taxon>
        <taxon>Spermatophyta</taxon>
        <taxon>Magnoliopsida</taxon>
        <taxon>eudicotyledons</taxon>
        <taxon>Gunneridae</taxon>
        <taxon>Pentapetalae</taxon>
        <taxon>rosids</taxon>
        <taxon>fabids</taxon>
        <taxon>Rosales</taxon>
        <taxon>Rosaceae</taxon>
        <taxon>Rosoideae</taxon>
        <taxon>Rosoideae incertae sedis</taxon>
        <taxon>Rubus</taxon>
    </lineage>
</organism>
<dbReference type="EMBL" id="JBEDUW010000004">
    <property type="protein sequence ID" value="KAK9932779.1"/>
    <property type="molecule type" value="Genomic_DNA"/>
</dbReference>
<proteinExistence type="predicted"/>
<evidence type="ECO:0000313" key="2">
    <source>
        <dbReference type="EMBL" id="KAK9932779.1"/>
    </source>
</evidence>
<sequence length="84" mass="9577">MASNHCCLQQQHSQLNGPLHLCLCRNLHTQITTILQSRQDHNSQAPQQQAYHGHNSINHHDHHNHDHNMEPVRLSFAIPATVSP</sequence>
<keyword evidence="3" id="KW-1185">Reference proteome</keyword>
<protein>
    <submittedName>
        <fullName evidence="2">Uncharacterized protein</fullName>
    </submittedName>
</protein>